<dbReference type="EMBL" id="UINC01224064">
    <property type="protein sequence ID" value="SVE53521.1"/>
    <property type="molecule type" value="Genomic_DNA"/>
</dbReference>
<feature type="non-terminal residue" evidence="1">
    <location>
        <position position="76"/>
    </location>
</feature>
<name>A0A383E9Y4_9ZZZZ</name>
<gene>
    <name evidence="1" type="ORF">METZ01_LOCUS506375</name>
</gene>
<organism evidence="1">
    <name type="scientific">marine metagenome</name>
    <dbReference type="NCBI Taxonomy" id="408172"/>
    <lineage>
        <taxon>unclassified sequences</taxon>
        <taxon>metagenomes</taxon>
        <taxon>ecological metagenomes</taxon>
    </lineage>
</organism>
<accession>A0A383E9Y4</accession>
<proteinExistence type="predicted"/>
<feature type="non-terminal residue" evidence="1">
    <location>
        <position position="1"/>
    </location>
</feature>
<sequence length="76" mass="8295">VRLWAFRAAVACTPVILLLVMEGVLRLVPGTGNPPLVVALARSGKVLLKSTNAVFPERFFQQRYDDALVASGRMRA</sequence>
<protein>
    <submittedName>
        <fullName evidence="1">Uncharacterized protein</fullName>
    </submittedName>
</protein>
<reference evidence="1" key="1">
    <citation type="submission" date="2018-05" db="EMBL/GenBank/DDBJ databases">
        <authorList>
            <person name="Lanie J.A."/>
            <person name="Ng W.-L."/>
            <person name="Kazmierczak K.M."/>
            <person name="Andrzejewski T.M."/>
            <person name="Davidsen T.M."/>
            <person name="Wayne K.J."/>
            <person name="Tettelin H."/>
            <person name="Glass J.I."/>
            <person name="Rusch D."/>
            <person name="Podicherti R."/>
            <person name="Tsui H.-C.T."/>
            <person name="Winkler M.E."/>
        </authorList>
    </citation>
    <scope>NUCLEOTIDE SEQUENCE</scope>
</reference>
<dbReference type="AlphaFoldDB" id="A0A383E9Y4"/>
<evidence type="ECO:0000313" key="1">
    <source>
        <dbReference type="EMBL" id="SVE53521.1"/>
    </source>
</evidence>